<dbReference type="SUPFAM" id="SSF46785">
    <property type="entry name" value="Winged helix' DNA-binding domain"/>
    <property type="match status" value="1"/>
</dbReference>
<evidence type="ECO:0000313" key="7">
    <source>
        <dbReference type="Proteomes" id="UP001519654"/>
    </source>
</evidence>
<comment type="similarity">
    <text evidence="1">Belongs to the LysR transcriptional regulatory family.</text>
</comment>
<protein>
    <submittedName>
        <fullName evidence="6">LysR family transcriptional regulator</fullName>
    </submittedName>
</protein>
<keyword evidence="7" id="KW-1185">Reference proteome</keyword>
<dbReference type="Pfam" id="PF00126">
    <property type="entry name" value="HTH_1"/>
    <property type="match status" value="1"/>
</dbReference>
<dbReference type="RefSeq" id="WP_215790111.1">
    <property type="nucleotide sequence ID" value="NZ_JAHKKG010000007.1"/>
</dbReference>
<dbReference type="InterPro" id="IPR000847">
    <property type="entry name" value="LysR_HTH_N"/>
</dbReference>
<keyword evidence="3" id="KW-0238">DNA-binding</keyword>
<feature type="domain" description="HTH lysR-type" evidence="5">
    <location>
        <begin position="4"/>
        <end position="61"/>
    </location>
</feature>
<evidence type="ECO:0000313" key="6">
    <source>
        <dbReference type="EMBL" id="MBU2666499.1"/>
    </source>
</evidence>
<dbReference type="PROSITE" id="PS50931">
    <property type="entry name" value="HTH_LYSR"/>
    <property type="match status" value="1"/>
</dbReference>
<dbReference type="InterPro" id="IPR005119">
    <property type="entry name" value="LysR_subst-bd"/>
</dbReference>
<dbReference type="Pfam" id="PF03466">
    <property type="entry name" value="LysR_substrate"/>
    <property type="match status" value="1"/>
</dbReference>
<evidence type="ECO:0000256" key="2">
    <source>
        <dbReference type="ARBA" id="ARBA00023015"/>
    </source>
</evidence>
<evidence type="ECO:0000259" key="5">
    <source>
        <dbReference type="PROSITE" id="PS50931"/>
    </source>
</evidence>
<dbReference type="Proteomes" id="UP001519654">
    <property type="component" value="Unassembled WGS sequence"/>
</dbReference>
<evidence type="ECO:0000256" key="1">
    <source>
        <dbReference type="ARBA" id="ARBA00009437"/>
    </source>
</evidence>
<organism evidence="6 7">
    <name type="scientific">Paractinoplanes bogorensis</name>
    <dbReference type="NCBI Taxonomy" id="1610840"/>
    <lineage>
        <taxon>Bacteria</taxon>
        <taxon>Bacillati</taxon>
        <taxon>Actinomycetota</taxon>
        <taxon>Actinomycetes</taxon>
        <taxon>Micromonosporales</taxon>
        <taxon>Micromonosporaceae</taxon>
        <taxon>Paractinoplanes</taxon>
    </lineage>
</organism>
<proteinExistence type="inferred from homology"/>
<dbReference type="SUPFAM" id="SSF53850">
    <property type="entry name" value="Periplasmic binding protein-like II"/>
    <property type="match status" value="1"/>
</dbReference>
<dbReference type="Gene3D" id="1.10.10.10">
    <property type="entry name" value="Winged helix-like DNA-binding domain superfamily/Winged helix DNA-binding domain"/>
    <property type="match status" value="1"/>
</dbReference>
<evidence type="ECO:0000256" key="4">
    <source>
        <dbReference type="ARBA" id="ARBA00023163"/>
    </source>
</evidence>
<dbReference type="InterPro" id="IPR036390">
    <property type="entry name" value="WH_DNA-bd_sf"/>
</dbReference>
<comment type="caution">
    <text evidence="6">The sequence shown here is derived from an EMBL/GenBank/DDBJ whole genome shotgun (WGS) entry which is preliminary data.</text>
</comment>
<sequence length="297" mass="31927">MSELETRQLRYFVAVAEELHFGRAAGRLDMAQPPLSKAIRDLERQLGVPLLIRTTRQVTLTPAGEALLADARVALDAVAAAARRARRAGQAEPTLRVALKADYDAGLLPLIVDAYDTLPIELVLGGPGQQVPALRDGRADVALALAPFDDRDMDSEPLVTGARVVALPAADPLAARTTIRLADLTGRKLPNGARAETGNVLPPPVALVKDVSQLFSLVEIGSIVWFLPDWVAERFPRPNIAYREVPELPPATLEVVWLAESRSPAVASFVRVARQVVSTRADQEPHAPAARSAPGRP</sequence>
<gene>
    <name evidence="6" type="ORF">KOI35_23615</name>
</gene>
<dbReference type="InterPro" id="IPR036388">
    <property type="entry name" value="WH-like_DNA-bd_sf"/>
</dbReference>
<dbReference type="PRINTS" id="PR00039">
    <property type="entry name" value="HTHLYSR"/>
</dbReference>
<keyword evidence="4" id="KW-0804">Transcription</keyword>
<keyword evidence="2" id="KW-0805">Transcription regulation</keyword>
<name>A0ABS5YUZ0_9ACTN</name>
<dbReference type="EMBL" id="JAHKKG010000007">
    <property type="protein sequence ID" value="MBU2666499.1"/>
    <property type="molecule type" value="Genomic_DNA"/>
</dbReference>
<accession>A0ABS5YUZ0</accession>
<reference evidence="6 7" key="1">
    <citation type="submission" date="2021-06" db="EMBL/GenBank/DDBJ databases">
        <title>Actinoplanes lichenicola sp. nov., and Actinoplanes ovalisporus sp. nov., isolated from lichen in Thailand.</title>
        <authorList>
            <person name="Saeng-In P."/>
            <person name="Kanchanasin P."/>
            <person name="Yuki M."/>
            <person name="Kudo T."/>
            <person name="Ohkuma M."/>
            <person name="Phongsopitanun W."/>
            <person name="Tanasupawat S."/>
        </authorList>
    </citation>
    <scope>NUCLEOTIDE SEQUENCE [LARGE SCALE GENOMIC DNA]</scope>
    <source>
        <strain evidence="6 7">NBRC 110975</strain>
    </source>
</reference>
<dbReference type="PANTHER" id="PTHR30346:SF0">
    <property type="entry name" value="HCA OPERON TRANSCRIPTIONAL ACTIVATOR HCAR"/>
    <property type="match status" value="1"/>
</dbReference>
<dbReference type="Gene3D" id="3.40.190.290">
    <property type="match status" value="1"/>
</dbReference>
<dbReference type="PANTHER" id="PTHR30346">
    <property type="entry name" value="TRANSCRIPTIONAL DUAL REGULATOR HCAR-RELATED"/>
    <property type="match status" value="1"/>
</dbReference>
<evidence type="ECO:0000256" key="3">
    <source>
        <dbReference type="ARBA" id="ARBA00023125"/>
    </source>
</evidence>